<evidence type="ECO:0000256" key="2">
    <source>
        <dbReference type="ARBA" id="ARBA00022448"/>
    </source>
</evidence>
<sequence>MVTLGPSGAGNTTLVDILAQKPQSGRITGTISFPGATAPCIGFVLQQGILPPLLIVYEALSFSARLRLPESVSNSEKQLRVLYIMDRLGILDVKDSRMGWSDAGDMLILDEPTSGLDSVSVACVVKFIA</sequence>
<organism evidence="6 7">
    <name type="scientific">Armillaria luteobubalina</name>
    <dbReference type="NCBI Taxonomy" id="153913"/>
    <lineage>
        <taxon>Eukaryota</taxon>
        <taxon>Fungi</taxon>
        <taxon>Dikarya</taxon>
        <taxon>Basidiomycota</taxon>
        <taxon>Agaricomycotina</taxon>
        <taxon>Agaricomycetes</taxon>
        <taxon>Agaricomycetidae</taxon>
        <taxon>Agaricales</taxon>
        <taxon>Marasmiineae</taxon>
        <taxon>Physalacriaceae</taxon>
        <taxon>Armillaria</taxon>
    </lineage>
</organism>
<dbReference type="GO" id="GO:0016020">
    <property type="term" value="C:membrane"/>
    <property type="evidence" value="ECO:0007669"/>
    <property type="project" value="UniProtKB-SubCell"/>
</dbReference>
<dbReference type="GO" id="GO:0042626">
    <property type="term" value="F:ATPase-coupled transmembrane transporter activity"/>
    <property type="evidence" value="ECO:0007669"/>
    <property type="project" value="TreeGrafter"/>
</dbReference>
<evidence type="ECO:0000256" key="1">
    <source>
        <dbReference type="ARBA" id="ARBA00004141"/>
    </source>
</evidence>
<evidence type="ECO:0000313" key="6">
    <source>
        <dbReference type="EMBL" id="KAK0501350.1"/>
    </source>
</evidence>
<evidence type="ECO:0000313" key="7">
    <source>
        <dbReference type="Proteomes" id="UP001175228"/>
    </source>
</evidence>
<dbReference type="Gene3D" id="3.40.50.300">
    <property type="entry name" value="P-loop containing nucleotide triphosphate hydrolases"/>
    <property type="match status" value="1"/>
</dbReference>
<dbReference type="InterPro" id="IPR050352">
    <property type="entry name" value="ABCG_transporters"/>
</dbReference>
<keyword evidence="7" id="KW-1185">Reference proteome</keyword>
<accession>A0AA39QFY9</accession>
<keyword evidence="3" id="KW-0812">Transmembrane</keyword>
<evidence type="ECO:0000256" key="4">
    <source>
        <dbReference type="ARBA" id="ARBA00022989"/>
    </source>
</evidence>
<dbReference type="PANTHER" id="PTHR48041">
    <property type="entry name" value="ABC TRANSPORTER G FAMILY MEMBER 28"/>
    <property type="match status" value="1"/>
</dbReference>
<keyword evidence="4" id="KW-1133">Transmembrane helix</keyword>
<evidence type="ECO:0000256" key="5">
    <source>
        <dbReference type="ARBA" id="ARBA00023136"/>
    </source>
</evidence>
<comment type="subcellular location">
    <subcellularLocation>
        <location evidence="1">Membrane</location>
        <topology evidence="1">Multi-pass membrane protein</topology>
    </subcellularLocation>
</comment>
<protein>
    <submittedName>
        <fullName evidence="6">ATP-binding cassette sub-family G member 2-like protein</fullName>
    </submittedName>
</protein>
<dbReference type="InterPro" id="IPR027417">
    <property type="entry name" value="P-loop_NTPase"/>
</dbReference>
<keyword evidence="2" id="KW-0813">Transport</keyword>
<reference evidence="6" key="1">
    <citation type="submission" date="2023-06" db="EMBL/GenBank/DDBJ databases">
        <authorList>
            <consortium name="Lawrence Berkeley National Laboratory"/>
            <person name="Ahrendt S."/>
            <person name="Sahu N."/>
            <person name="Indic B."/>
            <person name="Wong-Bajracharya J."/>
            <person name="Merenyi Z."/>
            <person name="Ke H.-M."/>
            <person name="Monk M."/>
            <person name="Kocsube S."/>
            <person name="Drula E."/>
            <person name="Lipzen A."/>
            <person name="Balint B."/>
            <person name="Henrissat B."/>
            <person name="Andreopoulos B."/>
            <person name="Martin F.M."/>
            <person name="Harder C.B."/>
            <person name="Rigling D."/>
            <person name="Ford K.L."/>
            <person name="Foster G.D."/>
            <person name="Pangilinan J."/>
            <person name="Papanicolaou A."/>
            <person name="Barry K."/>
            <person name="LaButti K."/>
            <person name="Viragh M."/>
            <person name="Koriabine M."/>
            <person name="Yan M."/>
            <person name="Riley R."/>
            <person name="Champramary S."/>
            <person name="Plett K.L."/>
            <person name="Tsai I.J."/>
            <person name="Slot J."/>
            <person name="Sipos G."/>
            <person name="Plett J."/>
            <person name="Nagy L.G."/>
            <person name="Grigoriev I.V."/>
        </authorList>
    </citation>
    <scope>NUCLEOTIDE SEQUENCE</scope>
    <source>
        <strain evidence="6">HWK02</strain>
    </source>
</reference>
<keyword evidence="5" id="KW-0472">Membrane</keyword>
<name>A0AA39QFY9_9AGAR</name>
<dbReference type="SUPFAM" id="SSF52540">
    <property type="entry name" value="P-loop containing nucleoside triphosphate hydrolases"/>
    <property type="match status" value="1"/>
</dbReference>
<keyword evidence="6" id="KW-0547">Nucleotide-binding</keyword>
<gene>
    <name evidence="6" type="ORF">EDD18DRAFT_1430651</name>
</gene>
<dbReference type="PANTHER" id="PTHR48041:SF91">
    <property type="entry name" value="ABC TRANSPORTER G FAMILY MEMBER 28"/>
    <property type="match status" value="1"/>
</dbReference>
<dbReference type="EMBL" id="JAUEPU010000006">
    <property type="protein sequence ID" value="KAK0501350.1"/>
    <property type="molecule type" value="Genomic_DNA"/>
</dbReference>
<dbReference type="AlphaFoldDB" id="A0AA39QFY9"/>
<keyword evidence="6" id="KW-0067">ATP-binding</keyword>
<dbReference type="Proteomes" id="UP001175228">
    <property type="component" value="Unassembled WGS sequence"/>
</dbReference>
<proteinExistence type="predicted"/>
<evidence type="ECO:0000256" key="3">
    <source>
        <dbReference type="ARBA" id="ARBA00022692"/>
    </source>
</evidence>
<dbReference type="GO" id="GO:0005524">
    <property type="term" value="F:ATP binding"/>
    <property type="evidence" value="ECO:0007669"/>
    <property type="project" value="UniProtKB-KW"/>
</dbReference>
<comment type="caution">
    <text evidence="6">The sequence shown here is derived from an EMBL/GenBank/DDBJ whole genome shotgun (WGS) entry which is preliminary data.</text>
</comment>